<sequence length="79" mass="9035">MLEDAATEIAEQQPQPVDVMNTEGQQHEGLGIHHKQRSKLSCEETMKILLWLLNLAKEGKLQHGAIKRATKEWKVTKVY</sequence>
<accession>A0A0J8BQK6</accession>
<dbReference type="Proteomes" id="UP000035740">
    <property type="component" value="Chromosome 9"/>
</dbReference>
<proteinExistence type="predicted"/>
<dbReference type="EMBL" id="KQ090179">
    <property type="protein sequence ID" value="KMT02259.1"/>
    <property type="molecule type" value="Genomic_DNA"/>
</dbReference>
<dbReference type="Gramene" id="KMT02259">
    <property type="protein sequence ID" value="KMT02259"/>
    <property type="gene ID" value="BVRB_9g206470"/>
</dbReference>
<reference evidence="1 2" key="1">
    <citation type="journal article" date="2014" name="Nature">
        <title>The genome of the recently domesticated crop plant sugar beet (Beta vulgaris).</title>
        <authorList>
            <person name="Dohm J.C."/>
            <person name="Minoche A.E."/>
            <person name="Holtgrawe D."/>
            <person name="Capella-Gutierrez S."/>
            <person name="Zakrzewski F."/>
            <person name="Tafer H."/>
            <person name="Rupp O."/>
            <person name="Sorensen T.R."/>
            <person name="Stracke R."/>
            <person name="Reinhardt R."/>
            <person name="Goesmann A."/>
            <person name="Kraft T."/>
            <person name="Schulz B."/>
            <person name="Stadler P.F."/>
            <person name="Schmidt T."/>
            <person name="Gabaldon T."/>
            <person name="Lehrach H."/>
            <person name="Weisshaar B."/>
            <person name="Himmelbauer H."/>
        </authorList>
    </citation>
    <scope>NUCLEOTIDE SEQUENCE [LARGE SCALE GENOMIC DNA]</scope>
    <source>
        <tissue evidence="1">Taproot</tissue>
    </source>
</reference>
<protein>
    <submittedName>
        <fullName evidence="1">Uncharacterized protein</fullName>
    </submittedName>
</protein>
<evidence type="ECO:0000313" key="2">
    <source>
        <dbReference type="Proteomes" id="UP000035740"/>
    </source>
</evidence>
<keyword evidence="2" id="KW-1185">Reference proteome</keyword>
<evidence type="ECO:0000313" key="1">
    <source>
        <dbReference type="EMBL" id="KMT02259.1"/>
    </source>
</evidence>
<dbReference type="AlphaFoldDB" id="A0A0J8BQK6"/>
<organism evidence="1 2">
    <name type="scientific">Beta vulgaris subsp. vulgaris</name>
    <name type="common">Beet</name>
    <dbReference type="NCBI Taxonomy" id="3555"/>
    <lineage>
        <taxon>Eukaryota</taxon>
        <taxon>Viridiplantae</taxon>
        <taxon>Streptophyta</taxon>
        <taxon>Embryophyta</taxon>
        <taxon>Tracheophyta</taxon>
        <taxon>Spermatophyta</taxon>
        <taxon>Magnoliopsida</taxon>
        <taxon>eudicotyledons</taxon>
        <taxon>Gunneridae</taxon>
        <taxon>Pentapetalae</taxon>
        <taxon>Caryophyllales</taxon>
        <taxon>Chenopodiaceae</taxon>
        <taxon>Betoideae</taxon>
        <taxon>Beta</taxon>
    </lineage>
</organism>
<name>A0A0J8BQK6_BETVV</name>
<gene>
    <name evidence="1" type="ORF">BVRB_9g206470</name>
</gene>